<comment type="caution">
    <text evidence="1">The sequence shown here is derived from an EMBL/GenBank/DDBJ whole genome shotgun (WGS) entry which is preliminary data.</text>
</comment>
<accession>A0ABU5GW45</accession>
<evidence type="ECO:0000313" key="2">
    <source>
        <dbReference type="Proteomes" id="UP001291309"/>
    </source>
</evidence>
<proteinExistence type="predicted"/>
<sequence>MFRLRILAVILGLGFLPACDNRPVVDNGGDLCEEELVTLRVEVLTADGARVKGATVTAIHLETNQSITGVTNEEGISRAVNESLGAGTVRLHATAGAKVSPPLEVEWQCDGCHCSPIPGAVTLQLNP</sequence>
<evidence type="ECO:0000313" key="1">
    <source>
        <dbReference type="EMBL" id="MDY7225311.1"/>
    </source>
</evidence>
<reference evidence="1 2" key="1">
    <citation type="submission" date="2023-12" db="EMBL/GenBank/DDBJ databases">
        <title>the genome sequence of Hyalangium sp. s54d21.</title>
        <authorList>
            <person name="Zhang X."/>
        </authorList>
    </citation>
    <scope>NUCLEOTIDE SEQUENCE [LARGE SCALE GENOMIC DNA]</scope>
    <source>
        <strain evidence="2">s54d21</strain>
    </source>
</reference>
<dbReference type="RefSeq" id="WP_321544023.1">
    <property type="nucleotide sequence ID" value="NZ_JAXIVS010000001.1"/>
</dbReference>
<dbReference type="EMBL" id="JAXIVS010000001">
    <property type="protein sequence ID" value="MDY7225311.1"/>
    <property type="molecule type" value="Genomic_DNA"/>
</dbReference>
<keyword evidence="2" id="KW-1185">Reference proteome</keyword>
<name>A0ABU5GW45_9BACT</name>
<organism evidence="1 2">
    <name type="scientific">Hyalangium rubrum</name>
    <dbReference type="NCBI Taxonomy" id="3103134"/>
    <lineage>
        <taxon>Bacteria</taxon>
        <taxon>Pseudomonadati</taxon>
        <taxon>Myxococcota</taxon>
        <taxon>Myxococcia</taxon>
        <taxon>Myxococcales</taxon>
        <taxon>Cystobacterineae</taxon>
        <taxon>Archangiaceae</taxon>
        <taxon>Hyalangium</taxon>
    </lineage>
</organism>
<gene>
    <name evidence="1" type="ORF">SYV04_02915</name>
</gene>
<protein>
    <submittedName>
        <fullName evidence="1">Carboxypeptidase-like regulatory domain-containing protein</fullName>
    </submittedName>
</protein>
<dbReference type="Proteomes" id="UP001291309">
    <property type="component" value="Unassembled WGS sequence"/>
</dbReference>